<keyword evidence="2" id="KW-1185">Reference proteome</keyword>
<evidence type="ECO:0000313" key="1">
    <source>
        <dbReference type="EMBL" id="PEN14951.1"/>
    </source>
</evidence>
<dbReference type="AlphaFoldDB" id="A0A2A8D234"/>
<comment type="caution">
    <text evidence="1">The sequence shown here is derived from an EMBL/GenBank/DDBJ whole genome shotgun (WGS) entry which is preliminary data.</text>
</comment>
<dbReference type="RefSeq" id="WP_098073849.1">
    <property type="nucleotide sequence ID" value="NZ_PDEQ01000001.1"/>
</dbReference>
<protein>
    <submittedName>
        <fullName evidence="1">Uncharacterized protein</fullName>
    </submittedName>
</protein>
<accession>A0A2A8D234</accession>
<proteinExistence type="predicted"/>
<dbReference type="Proteomes" id="UP000220102">
    <property type="component" value="Unassembled WGS sequence"/>
</dbReference>
<organism evidence="1 2">
    <name type="scientific">Longibacter salinarum</name>
    <dbReference type="NCBI Taxonomy" id="1850348"/>
    <lineage>
        <taxon>Bacteria</taxon>
        <taxon>Pseudomonadati</taxon>
        <taxon>Rhodothermota</taxon>
        <taxon>Rhodothermia</taxon>
        <taxon>Rhodothermales</taxon>
        <taxon>Salisaetaceae</taxon>
        <taxon>Longibacter</taxon>
    </lineage>
</organism>
<dbReference type="EMBL" id="PDEQ01000001">
    <property type="protein sequence ID" value="PEN14951.1"/>
    <property type="molecule type" value="Genomic_DNA"/>
</dbReference>
<sequence length="59" mass="6860">MPIFDADRPHAPNAESLRQKMLAVWKRAQREYKHAGQPFGSSTRAIEVWMEYGRITNTN</sequence>
<evidence type="ECO:0000313" key="2">
    <source>
        <dbReference type="Proteomes" id="UP000220102"/>
    </source>
</evidence>
<reference evidence="1 2" key="1">
    <citation type="submission" date="2017-10" db="EMBL/GenBank/DDBJ databases">
        <title>Draft genome of Longibacter Salinarum.</title>
        <authorList>
            <person name="Goh K.M."/>
            <person name="Shamsir M.S."/>
            <person name="Lim S.W."/>
        </authorList>
    </citation>
    <scope>NUCLEOTIDE SEQUENCE [LARGE SCALE GENOMIC DNA]</scope>
    <source>
        <strain evidence="1 2">KCTC 52045</strain>
    </source>
</reference>
<name>A0A2A8D234_9BACT</name>
<gene>
    <name evidence="1" type="ORF">CRI94_01270</name>
</gene>